<evidence type="ECO:0000256" key="4">
    <source>
        <dbReference type="ARBA" id="ARBA00022692"/>
    </source>
</evidence>
<feature type="transmembrane region" description="Helical" evidence="10">
    <location>
        <begin position="206"/>
        <end position="231"/>
    </location>
</feature>
<dbReference type="InterPro" id="IPR050363">
    <property type="entry name" value="MIP/Aquaporin"/>
</dbReference>
<dbReference type="Pfam" id="PF00230">
    <property type="entry name" value="MIP"/>
    <property type="match status" value="1"/>
</dbReference>
<dbReference type="KEGG" id="abp:AGABI1DRAFT114359"/>
<keyword evidence="5" id="KW-0677">Repeat</keyword>
<evidence type="ECO:0000256" key="9">
    <source>
        <dbReference type="SAM" id="MobiDB-lite"/>
    </source>
</evidence>
<dbReference type="OrthoDB" id="3222at2759"/>
<dbReference type="Proteomes" id="UP000008493">
    <property type="component" value="Unassembled WGS sequence"/>
</dbReference>
<feature type="region of interest" description="Disordered" evidence="9">
    <location>
        <begin position="305"/>
        <end position="327"/>
    </location>
</feature>
<dbReference type="RefSeq" id="XP_007330570.1">
    <property type="nucleotide sequence ID" value="XM_007330508.1"/>
</dbReference>
<evidence type="ECO:0000256" key="8">
    <source>
        <dbReference type="RuleBase" id="RU000477"/>
    </source>
</evidence>
<sequence>MSPSPLVFIGDIRRRWGVIESWERQRNRKQVHWIIEGFKESLGVFLFVYPGLGSTLGFILGGITETVGYSSIFQIGLSYGFGILLALGVPNGGHFNPAVSVVQTIFRGFPARKALWFIACQIFGAYVGCMLVYYQWEPLIKEMVAAGNPAAMFTANGAPGAFALYQNPEVGLGPTFLNEFVGSFVIGITIWATLDPTNLIIPPSQAVFYVSAAYVSVIWGFAVPGVALNTARDLGGRFWAMTIWGSAASGGRYAAIAALTNILATIFAVVVYELFLVDSDNPVTPDALLIGRLMHGNRRLHPQEIPEIEVDADDKGRPSSTEKSVDV</sequence>
<comment type="subcellular location">
    <subcellularLocation>
        <location evidence="1">Membrane</location>
        <topology evidence="1">Multi-pass membrane protein</topology>
    </subcellularLocation>
</comment>
<protein>
    <recommendedName>
        <fullName evidence="13">Aquaporin-like protein</fullName>
    </recommendedName>
</protein>
<dbReference type="AlphaFoldDB" id="K5X719"/>
<dbReference type="EMBL" id="JH971391">
    <property type="protein sequence ID" value="EKM78762.1"/>
    <property type="molecule type" value="Genomic_DNA"/>
</dbReference>
<evidence type="ECO:0000256" key="3">
    <source>
        <dbReference type="ARBA" id="ARBA00022448"/>
    </source>
</evidence>
<keyword evidence="3 8" id="KW-0813">Transport</keyword>
<evidence type="ECO:0008006" key="13">
    <source>
        <dbReference type="Google" id="ProtNLM"/>
    </source>
</evidence>
<evidence type="ECO:0000256" key="1">
    <source>
        <dbReference type="ARBA" id="ARBA00004141"/>
    </source>
</evidence>
<dbReference type="InParanoid" id="K5X719"/>
<evidence type="ECO:0000313" key="11">
    <source>
        <dbReference type="EMBL" id="EKM78762.1"/>
    </source>
</evidence>
<dbReference type="HOGENOM" id="CLU_020019_6_1_1"/>
<keyword evidence="12" id="KW-1185">Reference proteome</keyword>
<gene>
    <name evidence="11" type="ORF">AGABI1DRAFT_114359</name>
</gene>
<dbReference type="PRINTS" id="PR00783">
    <property type="entry name" value="MINTRINSICP"/>
</dbReference>
<feature type="transmembrane region" description="Helical" evidence="10">
    <location>
        <begin position="72"/>
        <end position="93"/>
    </location>
</feature>
<feature type="transmembrane region" description="Helical" evidence="10">
    <location>
        <begin position="42"/>
        <end position="60"/>
    </location>
</feature>
<name>K5X719_AGABU</name>
<accession>K5X719</accession>
<evidence type="ECO:0000256" key="6">
    <source>
        <dbReference type="ARBA" id="ARBA00022989"/>
    </source>
</evidence>
<organism evidence="11 12">
    <name type="scientific">Agaricus bisporus var. burnettii (strain JB137-S8 / ATCC MYA-4627 / FGSC 10392)</name>
    <name type="common">White button mushroom</name>
    <dbReference type="NCBI Taxonomy" id="597362"/>
    <lineage>
        <taxon>Eukaryota</taxon>
        <taxon>Fungi</taxon>
        <taxon>Dikarya</taxon>
        <taxon>Basidiomycota</taxon>
        <taxon>Agaricomycotina</taxon>
        <taxon>Agaricomycetes</taxon>
        <taxon>Agaricomycetidae</taxon>
        <taxon>Agaricales</taxon>
        <taxon>Agaricineae</taxon>
        <taxon>Agaricaceae</taxon>
        <taxon>Agaricus</taxon>
    </lineage>
</organism>
<feature type="transmembrane region" description="Helical" evidence="10">
    <location>
        <begin position="176"/>
        <end position="194"/>
    </location>
</feature>
<reference evidence="12" key="1">
    <citation type="journal article" date="2012" name="Proc. Natl. Acad. Sci. U.S.A.">
        <title>Genome sequence of the button mushroom Agaricus bisporus reveals mechanisms governing adaptation to a humic-rich ecological niche.</title>
        <authorList>
            <person name="Morin E."/>
            <person name="Kohler A."/>
            <person name="Baker A.R."/>
            <person name="Foulongne-Oriol M."/>
            <person name="Lombard V."/>
            <person name="Nagy L.G."/>
            <person name="Ohm R.A."/>
            <person name="Patyshakuliyeva A."/>
            <person name="Brun A."/>
            <person name="Aerts A.L."/>
            <person name="Bailey A.M."/>
            <person name="Billette C."/>
            <person name="Coutinho P.M."/>
            <person name="Deakin G."/>
            <person name="Doddapaneni H."/>
            <person name="Floudas D."/>
            <person name="Grimwood J."/>
            <person name="Hilden K."/>
            <person name="Kuees U."/>
            <person name="LaButti K.M."/>
            <person name="Lapidus A."/>
            <person name="Lindquist E.A."/>
            <person name="Lucas S.M."/>
            <person name="Murat C."/>
            <person name="Riley R.W."/>
            <person name="Salamov A.A."/>
            <person name="Schmutz J."/>
            <person name="Subramanian V."/>
            <person name="Woesten H.A.B."/>
            <person name="Xu J."/>
            <person name="Eastwood D.C."/>
            <person name="Foster G.D."/>
            <person name="Sonnenberg A.S."/>
            <person name="Cullen D."/>
            <person name="de Vries R.P."/>
            <person name="Lundell T."/>
            <person name="Hibbett D.S."/>
            <person name="Henrissat B."/>
            <person name="Burton K.S."/>
            <person name="Kerrigan R.W."/>
            <person name="Challen M.P."/>
            <person name="Grigoriev I.V."/>
            <person name="Martin F."/>
        </authorList>
    </citation>
    <scope>NUCLEOTIDE SEQUENCE [LARGE SCALE GENOMIC DNA]</scope>
    <source>
        <strain evidence="12">JB137-S8 / ATCC MYA-4627 / FGSC 10392</strain>
    </source>
</reference>
<dbReference type="SUPFAM" id="SSF81338">
    <property type="entry name" value="Aquaporin-like"/>
    <property type="match status" value="1"/>
</dbReference>
<dbReference type="PANTHER" id="PTHR43829">
    <property type="entry name" value="AQUAPORIN OR AQUAGLYCEROPORIN RELATED"/>
    <property type="match status" value="1"/>
</dbReference>
<dbReference type="OMA" id="ILCSFPN"/>
<feature type="transmembrane region" description="Helical" evidence="10">
    <location>
        <begin position="252"/>
        <end position="275"/>
    </location>
</feature>
<evidence type="ECO:0000256" key="7">
    <source>
        <dbReference type="ARBA" id="ARBA00023136"/>
    </source>
</evidence>
<evidence type="ECO:0000313" key="12">
    <source>
        <dbReference type="Proteomes" id="UP000008493"/>
    </source>
</evidence>
<dbReference type="InterPro" id="IPR000425">
    <property type="entry name" value="MIP"/>
</dbReference>
<evidence type="ECO:0000256" key="10">
    <source>
        <dbReference type="SAM" id="Phobius"/>
    </source>
</evidence>
<comment type="similarity">
    <text evidence="2 8">Belongs to the MIP/aquaporin (TC 1.A.8) family.</text>
</comment>
<proteinExistence type="inferred from homology"/>
<dbReference type="GO" id="GO:0005886">
    <property type="term" value="C:plasma membrane"/>
    <property type="evidence" value="ECO:0007669"/>
    <property type="project" value="TreeGrafter"/>
</dbReference>
<feature type="transmembrane region" description="Helical" evidence="10">
    <location>
        <begin position="114"/>
        <end position="134"/>
    </location>
</feature>
<dbReference type="InterPro" id="IPR023271">
    <property type="entry name" value="Aquaporin-like"/>
</dbReference>
<dbReference type="STRING" id="597362.K5X719"/>
<dbReference type="PANTHER" id="PTHR43829:SF14">
    <property type="entry name" value="AQUAPORIN 3"/>
    <property type="match status" value="1"/>
</dbReference>
<dbReference type="GeneID" id="18824299"/>
<dbReference type="eggNOG" id="KOG0224">
    <property type="taxonomic scope" value="Eukaryota"/>
</dbReference>
<evidence type="ECO:0000256" key="5">
    <source>
        <dbReference type="ARBA" id="ARBA00022737"/>
    </source>
</evidence>
<feature type="compositionally biased region" description="Polar residues" evidence="9">
    <location>
        <begin position="318"/>
        <end position="327"/>
    </location>
</feature>
<dbReference type="GO" id="GO:0015250">
    <property type="term" value="F:water channel activity"/>
    <property type="evidence" value="ECO:0007669"/>
    <property type="project" value="TreeGrafter"/>
</dbReference>
<keyword evidence="4 8" id="KW-0812">Transmembrane</keyword>
<dbReference type="Gene3D" id="1.20.1080.10">
    <property type="entry name" value="Glycerol uptake facilitator protein"/>
    <property type="match status" value="1"/>
</dbReference>
<evidence type="ECO:0000256" key="2">
    <source>
        <dbReference type="ARBA" id="ARBA00006175"/>
    </source>
</evidence>
<keyword evidence="6 10" id="KW-1133">Transmembrane helix</keyword>
<dbReference type="GO" id="GO:0015254">
    <property type="term" value="F:glycerol channel activity"/>
    <property type="evidence" value="ECO:0007669"/>
    <property type="project" value="TreeGrafter"/>
</dbReference>
<keyword evidence="7 10" id="KW-0472">Membrane</keyword>